<dbReference type="AlphaFoldDB" id="A1XM67"/>
<dbReference type="Gene3D" id="3.30.420.40">
    <property type="match status" value="2"/>
</dbReference>
<comment type="similarity">
    <text evidence="1 4">Belongs to the heat shock protein 70 family.</text>
</comment>
<dbReference type="SUPFAM" id="SSF100920">
    <property type="entry name" value="Heat shock protein 70kD (HSP70), peptide-binding domain"/>
    <property type="match status" value="1"/>
</dbReference>
<feature type="region of interest" description="Disordered" evidence="5">
    <location>
        <begin position="518"/>
        <end position="546"/>
    </location>
</feature>
<reference evidence="6" key="1">
    <citation type="journal article" date="2007" name="Gene">
        <title>Comparative expression analysis of members of the Hsp70 family in the chytridiomycete Blastocladiella emersonii.</title>
        <authorList>
            <person name="Georg R.d.e. .C."/>
            <person name="Gomes S.L."/>
        </authorList>
    </citation>
    <scope>NUCLEOTIDE SEQUENCE</scope>
</reference>
<sequence>MPPKRNNNSGKKKQAAPQKKKDSRPATPAAEVPAQDGAASPAPAAAAAEEAAKAEITVAFSLGSEYATFTLLPAEAGQRGEIIANEDGERQIPAIVAIAGSEEIAGTAAKAQMIRNMVGTVRRFVPLVGLKFADPKVDAAAKATPVPVEENADGFPEFVLTHYVLPDNAKDEDEPEELTTRYTPENLTTVLLRTLKQSAESYTGARVARCVLSYPTDFSSEQQQSLVRAAQAAGMEVASLIPEPVAATLAYEHIKRTVGHTGCNGVTVVADVGASSTTISLMNQFAGLITPIAHTTLPIGGVTLDQALAGHFAADFKKRTQHDTTTNRKATEKLLVACEIARKVLSQATIANCHVESFYEGIDYVSSVNRTRFETLAAKWKRQLDAGITDFLEAQNVDADEVDHVLLVGGVAFTPFVQRMFENKFGRAAIETQIDGDEAVAFGTAIHGLQPAAHHTAHGAEHADRETAAPHLTHAIGVLDTKGHFVTVIPRDTPIPVKHAVIVPVADAANVLVQVAEGRELEPLPESDDEAEESDEENEDDDEEEDAIPLYKGTLLGELAVEATAGQALDKVELVFTVSAEGKLHVSATGIEKKTAHKVHITLDL</sequence>
<dbReference type="PRINTS" id="PR00301">
    <property type="entry name" value="HEATSHOCK70"/>
</dbReference>
<dbReference type="SUPFAM" id="SSF53067">
    <property type="entry name" value="Actin-like ATPase domain"/>
    <property type="match status" value="2"/>
</dbReference>
<dbReference type="Gene3D" id="2.60.34.10">
    <property type="entry name" value="Substrate Binding Domain Of DNAk, Chain A, domain 1"/>
    <property type="match status" value="1"/>
</dbReference>
<dbReference type="PANTHER" id="PTHR19375">
    <property type="entry name" value="HEAT SHOCK PROTEIN 70KDA"/>
    <property type="match status" value="1"/>
</dbReference>
<evidence type="ECO:0000256" key="4">
    <source>
        <dbReference type="RuleBase" id="RU003322"/>
    </source>
</evidence>
<evidence type="ECO:0000256" key="3">
    <source>
        <dbReference type="ARBA" id="ARBA00022840"/>
    </source>
</evidence>
<accession>A1XM67</accession>
<protein>
    <submittedName>
        <fullName evidence="6">Heat shock protein Hsp70-6</fullName>
    </submittedName>
</protein>
<evidence type="ECO:0000256" key="2">
    <source>
        <dbReference type="ARBA" id="ARBA00022741"/>
    </source>
</evidence>
<dbReference type="InterPro" id="IPR043129">
    <property type="entry name" value="ATPase_NBD"/>
</dbReference>
<dbReference type="EMBL" id="DQ454111">
    <property type="protein sequence ID" value="ABE28011.1"/>
    <property type="molecule type" value="mRNA"/>
</dbReference>
<name>A1XM67_BLAEM</name>
<dbReference type="GO" id="GO:0140662">
    <property type="term" value="F:ATP-dependent protein folding chaperone"/>
    <property type="evidence" value="ECO:0007669"/>
    <property type="project" value="InterPro"/>
</dbReference>
<dbReference type="InterPro" id="IPR029047">
    <property type="entry name" value="HSP70_peptide-bd_sf"/>
</dbReference>
<proteinExistence type="evidence at transcript level"/>
<dbReference type="CDD" id="cd10232">
    <property type="entry name" value="ASKHA_NBD_HSP70_ScSsz1p-like"/>
    <property type="match status" value="1"/>
</dbReference>
<keyword evidence="6" id="KW-0346">Stress response</keyword>
<dbReference type="Gene3D" id="3.30.30.30">
    <property type="match status" value="1"/>
</dbReference>
<dbReference type="InterPro" id="IPR013126">
    <property type="entry name" value="Hsp_70_fam"/>
</dbReference>
<feature type="compositionally biased region" description="Acidic residues" evidence="5">
    <location>
        <begin position="523"/>
        <end position="546"/>
    </location>
</feature>
<keyword evidence="3 4" id="KW-0067">ATP-binding</keyword>
<dbReference type="Gene3D" id="3.90.640.10">
    <property type="entry name" value="Actin, Chain A, domain 4"/>
    <property type="match status" value="1"/>
</dbReference>
<keyword evidence="2 4" id="KW-0547">Nucleotide-binding</keyword>
<evidence type="ECO:0000313" key="6">
    <source>
        <dbReference type="EMBL" id="ABE28011.1"/>
    </source>
</evidence>
<evidence type="ECO:0000256" key="5">
    <source>
        <dbReference type="SAM" id="MobiDB-lite"/>
    </source>
</evidence>
<evidence type="ECO:0000256" key="1">
    <source>
        <dbReference type="ARBA" id="ARBA00007381"/>
    </source>
</evidence>
<feature type="region of interest" description="Disordered" evidence="5">
    <location>
        <begin position="1"/>
        <end position="46"/>
    </location>
</feature>
<organism evidence="6">
    <name type="scientific">Blastocladiella emersonii</name>
    <name type="common">Aquatic fungus</name>
    <dbReference type="NCBI Taxonomy" id="4808"/>
    <lineage>
        <taxon>Eukaryota</taxon>
        <taxon>Fungi</taxon>
        <taxon>Fungi incertae sedis</taxon>
        <taxon>Blastocladiomycota</taxon>
        <taxon>Blastocladiomycetes</taxon>
        <taxon>Blastocladiales</taxon>
        <taxon>Blastocladiaceae</taxon>
        <taxon>Blastocladiella</taxon>
    </lineage>
</organism>
<dbReference type="Pfam" id="PF00012">
    <property type="entry name" value="HSP70"/>
    <property type="match status" value="1"/>
</dbReference>
<dbReference type="FunFam" id="3.90.640.10:FF:000010">
    <property type="entry name" value="heat shock 70 kDa protein 14"/>
    <property type="match status" value="1"/>
</dbReference>
<feature type="compositionally biased region" description="Low complexity" evidence="5">
    <location>
        <begin position="33"/>
        <end position="46"/>
    </location>
</feature>
<dbReference type="GO" id="GO:0005524">
    <property type="term" value="F:ATP binding"/>
    <property type="evidence" value="ECO:0007669"/>
    <property type="project" value="UniProtKB-KW"/>
</dbReference>